<dbReference type="PANTHER" id="PTHR31744">
    <property type="entry name" value="PROTEIN CUP-SHAPED COTYLEDON 2-RELATED"/>
    <property type="match status" value="1"/>
</dbReference>
<keyword evidence="4" id="KW-0539">Nucleus</keyword>
<keyword evidence="1" id="KW-0805">Transcription regulation</keyword>
<evidence type="ECO:0000256" key="1">
    <source>
        <dbReference type="ARBA" id="ARBA00023015"/>
    </source>
</evidence>
<evidence type="ECO:0000256" key="3">
    <source>
        <dbReference type="ARBA" id="ARBA00023163"/>
    </source>
</evidence>
<dbReference type="PANTHER" id="PTHR31744:SF114">
    <property type="entry name" value="PROTEIN CUP-SHAPED COTYLEDON 2"/>
    <property type="match status" value="1"/>
</dbReference>
<gene>
    <name evidence="6" type="ORF">RIF29_39061</name>
</gene>
<evidence type="ECO:0000256" key="2">
    <source>
        <dbReference type="ARBA" id="ARBA00023125"/>
    </source>
</evidence>
<dbReference type="InterPro" id="IPR003441">
    <property type="entry name" value="NAC-dom"/>
</dbReference>
<dbReference type="Proteomes" id="UP001372338">
    <property type="component" value="Unassembled WGS sequence"/>
</dbReference>
<evidence type="ECO:0000259" key="5">
    <source>
        <dbReference type="PROSITE" id="PS51005"/>
    </source>
</evidence>
<keyword evidence="3" id="KW-0804">Transcription</keyword>
<accession>A0AAN9E2Z1</accession>
<feature type="domain" description="NAC" evidence="5">
    <location>
        <begin position="19"/>
        <end position="189"/>
    </location>
</feature>
<dbReference type="InterPro" id="IPR036093">
    <property type="entry name" value="NAC_dom_sf"/>
</dbReference>
<evidence type="ECO:0000313" key="7">
    <source>
        <dbReference type="Proteomes" id="UP001372338"/>
    </source>
</evidence>
<name>A0AAN9E2Z1_CROPI</name>
<dbReference type="AlphaFoldDB" id="A0AAN9E2Z1"/>
<dbReference type="GO" id="GO:0006355">
    <property type="term" value="P:regulation of DNA-templated transcription"/>
    <property type="evidence" value="ECO:0007669"/>
    <property type="project" value="InterPro"/>
</dbReference>
<dbReference type="PROSITE" id="PS51005">
    <property type="entry name" value="NAC"/>
    <property type="match status" value="1"/>
</dbReference>
<evidence type="ECO:0000313" key="6">
    <source>
        <dbReference type="EMBL" id="KAK7244242.1"/>
    </source>
</evidence>
<dbReference type="Gene3D" id="2.170.150.80">
    <property type="entry name" value="NAC domain"/>
    <property type="match status" value="1"/>
</dbReference>
<sequence length="270" mass="30674">MECYFFNNHFDNNSSEALLPPGFRFHPTDEELITYYLVKKVLNNTFNGRAIAEVDLNKCEPWELPANFLMKSELCSFLLNFLFPQSKLESVSMYQSPEDEWVISRVFQQKKTTTTTSSKKKRLIITTTTTATSSANMNLCLELPTSPSSSLYLPPLLQDSSPFKHHPHNYSYYTTTTPTEHVSCFSNNNNFNNGSFDFAPQPLTMDPFALFQRNLKQLPFFFSPAEQNYSGGGSDDFTVGNRPMPAEQRMADGGFDNALGPSELNCMWGY</sequence>
<reference evidence="6 7" key="1">
    <citation type="submission" date="2024-01" db="EMBL/GenBank/DDBJ databases">
        <title>The genomes of 5 underutilized Papilionoideae crops provide insights into root nodulation and disease resistanc.</title>
        <authorList>
            <person name="Yuan L."/>
        </authorList>
    </citation>
    <scope>NUCLEOTIDE SEQUENCE [LARGE SCALE GENOMIC DNA]</scope>
    <source>
        <strain evidence="6">ZHUSHIDOU_FW_LH</strain>
        <tissue evidence="6">Leaf</tissue>
    </source>
</reference>
<keyword evidence="2" id="KW-0238">DNA-binding</keyword>
<proteinExistence type="predicted"/>
<dbReference type="GO" id="GO:0003677">
    <property type="term" value="F:DNA binding"/>
    <property type="evidence" value="ECO:0007669"/>
    <property type="project" value="UniProtKB-KW"/>
</dbReference>
<keyword evidence="7" id="KW-1185">Reference proteome</keyword>
<dbReference type="EMBL" id="JAYWIO010000008">
    <property type="protein sequence ID" value="KAK7244242.1"/>
    <property type="molecule type" value="Genomic_DNA"/>
</dbReference>
<protein>
    <recommendedName>
        <fullName evidence="5">NAC domain-containing protein</fullName>
    </recommendedName>
</protein>
<comment type="caution">
    <text evidence="6">The sequence shown here is derived from an EMBL/GenBank/DDBJ whole genome shotgun (WGS) entry which is preliminary data.</text>
</comment>
<dbReference type="Pfam" id="PF02365">
    <property type="entry name" value="NAM"/>
    <property type="match status" value="1"/>
</dbReference>
<dbReference type="SUPFAM" id="SSF101941">
    <property type="entry name" value="NAC domain"/>
    <property type="match status" value="1"/>
</dbReference>
<organism evidence="6 7">
    <name type="scientific">Crotalaria pallida</name>
    <name type="common">Smooth rattlebox</name>
    <name type="synonym">Crotalaria striata</name>
    <dbReference type="NCBI Taxonomy" id="3830"/>
    <lineage>
        <taxon>Eukaryota</taxon>
        <taxon>Viridiplantae</taxon>
        <taxon>Streptophyta</taxon>
        <taxon>Embryophyta</taxon>
        <taxon>Tracheophyta</taxon>
        <taxon>Spermatophyta</taxon>
        <taxon>Magnoliopsida</taxon>
        <taxon>eudicotyledons</taxon>
        <taxon>Gunneridae</taxon>
        <taxon>Pentapetalae</taxon>
        <taxon>rosids</taxon>
        <taxon>fabids</taxon>
        <taxon>Fabales</taxon>
        <taxon>Fabaceae</taxon>
        <taxon>Papilionoideae</taxon>
        <taxon>50 kb inversion clade</taxon>
        <taxon>genistoids sensu lato</taxon>
        <taxon>core genistoids</taxon>
        <taxon>Crotalarieae</taxon>
        <taxon>Crotalaria</taxon>
    </lineage>
</organism>
<evidence type="ECO:0000256" key="4">
    <source>
        <dbReference type="ARBA" id="ARBA00023242"/>
    </source>
</evidence>